<dbReference type="PANTHER" id="PTHR38592">
    <property type="entry name" value="BLL4819 PROTEIN"/>
    <property type="match status" value="1"/>
</dbReference>
<dbReference type="InterPro" id="IPR014550">
    <property type="entry name" value="UCP028704_OpgC"/>
</dbReference>
<dbReference type="PANTHER" id="PTHR38592:SF3">
    <property type="entry name" value="BLL4819 PROTEIN"/>
    <property type="match status" value="1"/>
</dbReference>
<feature type="transmembrane region" description="Helical" evidence="1">
    <location>
        <begin position="273"/>
        <end position="292"/>
    </location>
</feature>
<keyword evidence="1" id="KW-0812">Transmembrane</keyword>
<feature type="transmembrane region" description="Helical" evidence="1">
    <location>
        <begin position="341"/>
        <end position="361"/>
    </location>
</feature>
<feature type="transmembrane region" description="Helical" evidence="1">
    <location>
        <begin position="38"/>
        <end position="60"/>
    </location>
</feature>
<gene>
    <name evidence="2" type="ORF">GCM10011402_22890</name>
</gene>
<dbReference type="Pfam" id="PF10129">
    <property type="entry name" value="OpgC_C"/>
    <property type="match status" value="1"/>
</dbReference>
<keyword evidence="1" id="KW-0472">Membrane</keyword>
<dbReference type="RefSeq" id="WP_188715200.1">
    <property type="nucleotide sequence ID" value="NZ_BMIV01000007.1"/>
</dbReference>
<evidence type="ECO:0000313" key="2">
    <source>
        <dbReference type="EMBL" id="GGF69790.1"/>
    </source>
</evidence>
<accession>A0ABQ1VK75</accession>
<feature type="transmembrane region" description="Helical" evidence="1">
    <location>
        <begin position="230"/>
        <end position="252"/>
    </location>
</feature>
<dbReference type="EMBL" id="BMIV01000007">
    <property type="protein sequence ID" value="GGF69790.1"/>
    <property type="molecule type" value="Genomic_DNA"/>
</dbReference>
<keyword evidence="1" id="KW-1133">Transmembrane helix</keyword>
<evidence type="ECO:0000256" key="1">
    <source>
        <dbReference type="SAM" id="Phobius"/>
    </source>
</evidence>
<feature type="transmembrane region" description="Helical" evidence="1">
    <location>
        <begin position="139"/>
        <end position="158"/>
    </location>
</feature>
<proteinExistence type="predicted"/>
<evidence type="ECO:0000313" key="3">
    <source>
        <dbReference type="Proteomes" id="UP000640509"/>
    </source>
</evidence>
<comment type="caution">
    <text evidence="2">The sequence shown here is derived from an EMBL/GenBank/DDBJ whole genome shotgun (WGS) entry which is preliminary data.</text>
</comment>
<sequence length="379" mass="42271">MKRLIALDMLRGYALVCIMLDHMPVSELRSFTLANFSIFDAAELFVLLSGFLVGMVWQSVETKQGRRAAQWRFARRAFEVWRALVFGGMLMALVSAGLLALDMDHTAIWHQYAVWVIENPIGFFGVLATMWLQPNLLDVLAVYVILLASVPFVVPLLLRYPLGFAAASFSLWCFAPVLNAFVPNHRLGGLLFNPFGWQMLFFSGIAMGLFRKQAMPVLMEHRKLLTVLSTGMFLFGTAIIIGAKIGEPALAFRDALRLIYGGEIGKWDLDGTRYMAIMGASWLVAVPLAGIMERMAASRLGVALQQIGRGGLFSFLACVLLSVLGDAFQMNPADQGILRRMAVDVWAMVALWWVSALWLTYGTPWQLSVRLRLRRQAKG</sequence>
<feature type="transmembrane region" description="Helical" evidence="1">
    <location>
        <begin position="112"/>
        <end position="132"/>
    </location>
</feature>
<protein>
    <recommendedName>
        <fullName evidence="4">OpgC domain-containing protein</fullName>
    </recommendedName>
</protein>
<name>A0ABQ1VK75_9RHOB</name>
<keyword evidence="3" id="KW-1185">Reference proteome</keyword>
<dbReference type="Proteomes" id="UP000640509">
    <property type="component" value="Unassembled WGS sequence"/>
</dbReference>
<evidence type="ECO:0008006" key="4">
    <source>
        <dbReference type="Google" id="ProtNLM"/>
    </source>
</evidence>
<feature type="transmembrane region" description="Helical" evidence="1">
    <location>
        <begin position="312"/>
        <end position="329"/>
    </location>
</feature>
<dbReference type="PIRSF" id="PIRSF028704">
    <property type="entry name" value="UPC028704"/>
    <property type="match status" value="1"/>
</dbReference>
<feature type="transmembrane region" description="Helical" evidence="1">
    <location>
        <begin position="189"/>
        <end position="210"/>
    </location>
</feature>
<feature type="transmembrane region" description="Helical" evidence="1">
    <location>
        <begin position="80"/>
        <end position="100"/>
    </location>
</feature>
<organism evidence="2 3">
    <name type="scientific">Paracoccus acridae</name>
    <dbReference type="NCBI Taxonomy" id="1795310"/>
    <lineage>
        <taxon>Bacteria</taxon>
        <taxon>Pseudomonadati</taxon>
        <taxon>Pseudomonadota</taxon>
        <taxon>Alphaproteobacteria</taxon>
        <taxon>Rhodobacterales</taxon>
        <taxon>Paracoccaceae</taxon>
        <taxon>Paracoccus</taxon>
    </lineage>
</organism>
<reference evidence="3" key="1">
    <citation type="journal article" date="2019" name="Int. J. Syst. Evol. Microbiol.">
        <title>The Global Catalogue of Microorganisms (GCM) 10K type strain sequencing project: providing services to taxonomists for standard genome sequencing and annotation.</title>
        <authorList>
            <consortium name="The Broad Institute Genomics Platform"/>
            <consortium name="The Broad Institute Genome Sequencing Center for Infectious Disease"/>
            <person name="Wu L."/>
            <person name="Ma J."/>
        </authorList>
    </citation>
    <scope>NUCLEOTIDE SEQUENCE [LARGE SCALE GENOMIC DNA]</scope>
    <source>
        <strain evidence="3">CGMCC 1.15419</strain>
    </source>
</reference>